<comment type="caution">
    <text evidence="6">The sequence shown here is derived from an EMBL/GenBank/DDBJ whole genome shotgun (WGS) entry which is preliminary data.</text>
</comment>
<evidence type="ECO:0000256" key="1">
    <source>
        <dbReference type="ARBA" id="ARBA00023015"/>
    </source>
</evidence>
<evidence type="ECO:0000256" key="3">
    <source>
        <dbReference type="ARBA" id="ARBA00023163"/>
    </source>
</evidence>
<evidence type="ECO:0000259" key="5">
    <source>
        <dbReference type="PROSITE" id="PS51005"/>
    </source>
</evidence>
<dbReference type="Pfam" id="PF02365">
    <property type="entry name" value="NAM"/>
    <property type="match status" value="1"/>
</dbReference>
<dbReference type="InterPro" id="IPR003441">
    <property type="entry name" value="NAC-dom"/>
</dbReference>
<dbReference type="GO" id="GO:0003677">
    <property type="term" value="F:DNA binding"/>
    <property type="evidence" value="ECO:0007669"/>
    <property type="project" value="UniProtKB-KW"/>
</dbReference>
<dbReference type="GO" id="GO:0006355">
    <property type="term" value="P:regulation of DNA-templated transcription"/>
    <property type="evidence" value="ECO:0007669"/>
    <property type="project" value="InterPro"/>
</dbReference>
<evidence type="ECO:0000313" key="7">
    <source>
        <dbReference type="Proteomes" id="UP000315295"/>
    </source>
</evidence>
<dbReference type="InterPro" id="IPR036093">
    <property type="entry name" value="NAC_dom_sf"/>
</dbReference>
<evidence type="ECO:0000256" key="4">
    <source>
        <dbReference type="ARBA" id="ARBA00023242"/>
    </source>
</evidence>
<dbReference type="EMBL" id="VIEB01000695">
    <property type="protein sequence ID" value="TQD83064.1"/>
    <property type="molecule type" value="Genomic_DNA"/>
</dbReference>
<organism evidence="6 7">
    <name type="scientific">Malus baccata</name>
    <name type="common">Siberian crab apple</name>
    <name type="synonym">Pyrus baccata</name>
    <dbReference type="NCBI Taxonomy" id="106549"/>
    <lineage>
        <taxon>Eukaryota</taxon>
        <taxon>Viridiplantae</taxon>
        <taxon>Streptophyta</taxon>
        <taxon>Embryophyta</taxon>
        <taxon>Tracheophyta</taxon>
        <taxon>Spermatophyta</taxon>
        <taxon>Magnoliopsida</taxon>
        <taxon>eudicotyledons</taxon>
        <taxon>Gunneridae</taxon>
        <taxon>Pentapetalae</taxon>
        <taxon>rosids</taxon>
        <taxon>fabids</taxon>
        <taxon>Rosales</taxon>
        <taxon>Rosaceae</taxon>
        <taxon>Amygdaloideae</taxon>
        <taxon>Maleae</taxon>
        <taxon>Malus</taxon>
    </lineage>
</organism>
<evidence type="ECO:0000313" key="6">
    <source>
        <dbReference type="EMBL" id="TQD83064.1"/>
    </source>
</evidence>
<keyword evidence="4" id="KW-0539">Nucleus</keyword>
<accession>A0A540L9A4</accession>
<dbReference type="Proteomes" id="UP000315295">
    <property type="component" value="Unassembled WGS sequence"/>
</dbReference>
<proteinExistence type="predicted"/>
<sequence>MAVSSDFNMLEKALSVQESYTAADLKMWGLEFEPKPDSLLIYYLFNKLIGKPLPTVEMIKHLVSGKKNFPDPTFIPPENFSFGSEKNKAFFFVPSVDEEADSSLRFTVRGSFWRFSSEKSVNHLHNGEEVRIGTARTFIFFKNIQEEGGYEMVEYKLLNSKALGIDPRLIQSRSFNDLLQLYSIVAITCHDVNLEKIKKGIVAPALLTGGGHQIILPPDADIGAKGSIAPLIDHISGNPDSPATSPAPQLGFFGLETVSILARTTGAAGEASTS</sequence>
<dbReference type="PROSITE" id="PS51005">
    <property type="entry name" value="NAC"/>
    <property type="match status" value="1"/>
</dbReference>
<evidence type="ECO:0000256" key="2">
    <source>
        <dbReference type="ARBA" id="ARBA00023125"/>
    </source>
</evidence>
<protein>
    <recommendedName>
        <fullName evidence="5">NAC domain-containing protein</fullName>
    </recommendedName>
</protein>
<dbReference type="AlphaFoldDB" id="A0A540L9A4"/>
<keyword evidence="3" id="KW-0804">Transcription</keyword>
<reference evidence="6 7" key="1">
    <citation type="journal article" date="2019" name="G3 (Bethesda)">
        <title>Sequencing of a Wild Apple (Malus baccata) Genome Unravels the Differences Between Cultivated and Wild Apple Species Regarding Disease Resistance and Cold Tolerance.</title>
        <authorList>
            <person name="Chen X."/>
        </authorList>
    </citation>
    <scope>NUCLEOTIDE SEQUENCE [LARGE SCALE GENOMIC DNA]</scope>
    <source>
        <strain evidence="7">cv. Shandingzi</strain>
        <tissue evidence="6">Leaves</tissue>
    </source>
</reference>
<feature type="domain" description="NAC" evidence="5">
    <location>
        <begin position="26"/>
        <end position="177"/>
    </location>
</feature>
<dbReference type="Gene3D" id="2.170.150.80">
    <property type="entry name" value="NAC domain"/>
    <property type="match status" value="1"/>
</dbReference>
<keyword evidence="1" id="KW-0805">Transcription regulation</keyword>
<gene>
    <name evidence="6" type="ORF">C1H46_031377</name>
</gene>
<keyword evidence="7" id="KW-1185">Reference proteome</keyword>
<keyword evidence="2" id="KW-0238">DNA-binding</keyword>
<dbReference type="SUPFAM" id="SSF101941">
    <property type="entry name" value="NAC domain"/>
    <property type="match status" value="1"/>
</dbReference>
<name>A0A540L9A4_MALBA</name>